<dbReference type="PANTHER" id="PTHR43553">
    <property type="entry name" value="HEAVY METAL TRANSPORTER"/>
    <property type="match status" value="1"/>
</dbReference>
<keyword evidence="6 9" id="KW-0067">ATP-binding</keyword>
<keyword evidence="5 9" id="KW-0547">Nucleotide-binding</keyword>
<organism evidence="11 12">
    <name type="scientific">Desulforhabdus amnigena</name>
    <dbReference type="NCBI Taxonomy" id="40218"/>
    <lineage>
        <taxon>Bacteria</taxon>
        <taxon>Pseudomonadati</taxon>
        <taxon>Thermodesulfobacteriota</taxon>
        <taxon>Syntrophobacteria</taxon>
        <taxon>Syntrophobacterales</taxon>
        <taxon>Syntrophobacteraceae</taxon>
        <taxon>Desulforhabdus</taxon>
    </lineage>
</organism>
<dbReference type="SMART" id="SM00382">
    <property type="entry name" value="AAA"/>
    <property type="match status" value="1"/>
</dbReference>
<dbReference type="Pfam" id="PF00005">
    <property type="entry name" value="ABC_tran"/>
    <property type="match status" value="1"/>
</dbReference>
<keyword evidence="8 9" id="KW-0472">Membrane</keyword>
<dbReference type="EMBL" id="BSDR01000001">
    <property type="protein sequence ID" value="GLI34077.1"/>
    <property type="molecule type" value="Genomic_DNA"/>
</dbReference>
<keyword evidence="7" id="KW-1278">Translocase</keyword>
<dbReference type="GO" id="GO:0043190">
    <property type="term" value="C:ATP-binding cassette (ABC) transporter complex"/>
    <property type="evidence" value="ECO:0007669"/>
    <property type="project" value="TreeGrafter"/>
</dbReference>
<dbReference type="InterPro" id="IPR050095">
    <property type="entry name" value="ECF_ABC_transporter_ATP-bd"/>
</dbReference>
<feature type="domain" description="ABC transporter" evidence="10">
    <location>
        <begin position="2"/>
        <end position="234"/>
    </location>
</feature>
<evidence type="ECO:0000256" key="8">
    <source>
        <dbReference type="ARBA" id="ARBA00023136"/>
    </source>
</evidence>
<dbReference type="PANTHER" id="PTHR43553:SF24">
    <property type="entry name" value="ENERGY-COUPLING FACTOR TRANSPORTER ATP-BINDING PROTEIN ECFA1"/>
    <property type="match status" value="1"/>
</dbReference>
<comment type="similarity">
    <text evidence="2 9">Belongs to the ABC transporter superfamily.</text>
</comment>
<comment type="function">
    <text evidence="9">Part of an ABC transporter complex. Responsible for energy coupling to the transport system.</text>
</comment>
<gene>
    <name evidence="11" type="ORF">DAMNIGENAA_15100</name>
</gene>
<evidence type="ECO:0000259" key="10">
    <source>
        <dbReference type="PROSITE" id="PS50893"/>
    </source>
</evidence>
<reference evidence="11" key="1">
    <citation type="submission" date="2022-12" db="EMBL/GenBank/DDBJ databases">
        <title>Reference genome sequencing for broad-spectrum identification of bacterial and archaeal isolates by mass spectrometry.</title>
        <authorList>
            <person name="Sekiguchi Y."/>
            <person name="Tourlousse D.M."/>
        </authorList>
    </citation>
    <scope>NUCLEOTIDE SEQUENCE</scope>
    <source>
        <strain evidence="11">ASRB1</strain>
    </source>
</reference>
<dbReference type="FunFam" id="3.40.50.300:FF:000224">
    <property type="entry name" value="Energy-coupling factor transporter ATP-binding protein EcfA"/>
    <property type="match status" value="1"/>
</dbReference>
<dbReference type="GO" id="GO:0042626">
    <property type="term" value="F:ATPase-coupled transmembrane transporter activity"/>
    <property type="evidence" value="ECO:0007669"/>
    <property type="project" value="TreeGrafter"/>
</dbReference>
<comment type="subcellular location">
    <subcellularLocation>
        <location evidence="1 9">Cell membrane</location>
        <topology evidence="1 9">Peripheral membrane protein</topology>
    </subcellularLocation>
</comment>
<dbReference type="CDD" id="cd03225">
    <property type="entry name" value="ABC_cobalt_CbiO_domain1"/>
    <property type="match status" value="1"/>
</dbReference>
<dbReference type="InterPro" id="IPR027417">
    <property type="entry name" value="P-loop_NTPase"/>
</dbReference>
<dbReference type="GO" id="GO:0005524">
    <property type="term" value="F:ATP binding"/>
    <property type="evidence" value="ECO:0007669"/>
    <property type="project" value="UniProtKB-UniRule"/>
</dbReference>
<evidence type="ECO:0000256" key="7">
    <source>
        <dbReference type="ARBA" id="ARBA00022967"/>
    </source>
</evidence>
<evidence type="ECO:0000313" key="12">
    <source>
        <dbReference type="Proteomes" id="UP001144372"/>
    </source>
</evidence>
<protein>
    <recommendedName>
        <fullName evidence="9">ABC transporter ATP-binding protein</fullName>
    </recommendedName>
</protein>
<dbReference type="InterPro" id="IPR003439">
    <property type="entry name" value="ABC_transporter-like_ATP-bd"/>
</dbReference>
<dbReference type="PROSITE" id="PS50893">
    <property type="entry name" value="ABC_TRANSPORTER_2"/>
    <property type="match status" value="1"/>
</dbReference>
<evidence type="ECO:0000256" key="3">
    <source>
        <dbReference type="ARBA" id="ARBA00022448"/>
    </source>
</evidence>
<dbReference type="RefSeq" id="WP_281793346.1">
    <property type="nucleotide sequence ID" value="NZ_BSDR01000001.1"/>
</dbReference>
<dbReference type="InterPro" id="IPR017871">
    <property type="entry name" value="ABC_transporter-like_CS"/>
</dbReference>
<keyword evidence="3 9" id="KW-0813">Transport</keyword>
<evidence type="ECO:0000256" key="5">
    <source>
        <dbReference type="ARBA" id="ARBA00022741"/>
    </source>
</evidence>
<name>A0A9W6D4M5_9BACT</name>
<dbReference type="AlphaFoldDB" id="A0A9W6D4M5"/>
<dbReference type="NCBIfam" id="TIGR01166">
    <property type="entry name" value="cbiO"/>
    <property type="match status" value="1"/>
</dbReference>
<evidence type="ECO:0000313" key="11">
    <source>
        <dbReference type="EMBL" id="GLI34077.1"/>
    </source>
</evidence>
<accession>A0A9W6D4M5</accession>
<evidence type="ECO:0000256" key="2">
    <source>
        <dbReference type="ARBA" id="ARBA00005417"/>
    </source>
</evidence>
<evidence type="ECO:0000256" key="9">
    <source>
        <dbReference type="RuleBase" id="RU364103"/>
    </source>
</evidence>
<dbReference type="Gene3D" id="3.40.50.300">
    <property type="entry name" value="P-loop containing nucleotide triphosphate hydrolases"/>
    <property type="match status" value="1"/>
</dbReference>
<keyword evidence="12" id="KW-1185">Reference proteome</keyword>
<dbReference type="InterPro" id="IPR005876">
    <property type="entry name" value="Co_trans_ATP-bd"/>
</dbReference>
<proteinExistence type="inferred from homology"/>
<evidence type="ECO:0000256" key="6">
    <source>
        <dbReference type="ARBA" id="ARBA00022840"/>
    </source>
</evidence>
<dbReference type="InterPro" id="IPR003593">
    <property type="entry name" value="AAA+_ATPase"/>
</dbReference>
<dbReference type="GO" id="GO:0006824">
    <property type="term" value="P:cobalt ion transport"/>
    <property type="evidence" value="ECO:0007669"/>
    <property type="project" value="InterPro"/>
</dbReference>
<dbReference type="Proteomes" id="UP001144372">
    <property type="component" value="Unassembled WGS sequence"/>
</dbReference>
<evidence type="ECO:0000256" key="4">
    <source>
        <dbReference type="ARBA" id="ARBA00022475"/>
    </source>
</evidence>
<evidence type="ECO:0000256" key="1">
    <source>
        <dbReference type="ARBA" id="ARBA00004202"/>
    </source>
</evidence>
<keyword evidence="4 9" id="KW-1003">Cell membrane</keyword>
<comment type="caution">
    <text evidence="11">The sequence shown here is derived from an EMBL/GenBank/DDBJ whole genome shotgun (WGS) entry which is preliminary data.</text>
</comment>
<dbReference type="PROSITE" id="PS00211">
    <property type="entry name" value="ABC_TRANSPORTER_1"/>
    <property type="match status" value="1"/>
</dbReference>
<dbReference type="InterPro" id="IPR015856">
    <property type="entry name" value="ABC_transpr_CbiO/EcfA_su"/>
</dbReference>
<dbReference type="GO" id="GO:0016887">
    <property type="term" value="F:ATP hydrolysis activity"/>
    <property type="evidence" value="ECO:0007669"/>
    <property type="project" value="InterPro"/>
</dbReference>
<sequence length="248" mass="26970">MIRIQDLQYRYPDGTAALKGISLSIPDGEFLLICGPNGSGKTTLIRHLNGLLKPFSGSVDVDGFHVAQSPKEVIKRVGMVFQDADSQIVGETVKEDVAFGPENLGLSPAEVNQRVAAALEMVGLEHVAEKPCHLLSGGEKRRVAIAGVLAMQPHILVFDEPFANLDYSGTRQVLQQIVQLHKEGHTIVMTTHDVEKVIAHVDRIAIVYKGELKALGPPDDIIPQLSAYKVRPPCFSLLGKRAVSWLAD</sequence>
<dbReference type="SUPFAM" id="SSF52540">
    <property type="entry name" value="P-loop containing nucleoside triphosphate hydrolases"/>
    <property type="match status" value="1"/>
</dbReference>